<organism evidence="2 3">
    <name type="scientific">Nephila pilipes</name>
    <name type="common">Giant wood spider</name>
    <name type="synonym">Nephila maculata</name>
    <dbReference type="NCBI Taxonomy" id="299642"/>
    <lineage>
        <taxon>Eukaryota</taxon>
        <taxon>Metazoa</taxon>
        <taxon>Ecdysozoa</taxon>
        <taxon>Arthropoda</taxon>
        <taxon>Chelicerata</taxon>
        <taxon>Arachnida</taxon>
        <taxon>Araneae</taxon>
        <taxon>Araneomorphae</taxon>
        <taxon>Entelegynae</taxon>
        <taxon>Araneoidea</taxon>
        <taxon>Nephilidae</taxon>
        <taxon>Nephila</taxon>
    </lineage>
</organism>
<proteinExistence type="predicted"/>
<dbReference type="Proteomes" id="UP000887013">
    <property type="component" value="Unassembled WGS sequence"/>
</dbReference>
<reference evidence="2" key="1">
    <citation type="submission" date="2020-08" db="EMBL/GenBank/DDBJ databases">
        <title>Multicomponent nature underlies the extraordinary mechanical properties of spider dragline silk.</title>
        <authorList>
            <person name="Kono N."/>
            <person name="Nakamura H."/>
            <person name="Mori M."/>
            <person name="Yoshida Y."/>
            <person name="Ohtoshi R."/>
            <person name="Malay A.D."/>
            <person name="Moran D.A.P."/>
            <person name="Tomita M."/>
            <person name="Numata K."/>
            <person name="Arakawa K."/>
        </authorList>
    </citation>
    <scope>NUCLEOTIDE SEQUENCE</scope>
</reference>
<dbReference type="EMBL" id="BMAW01021202">
    <property type="protein sequence ID" value="GFT71849.1"/>
    <property type="molecule type" value="Genomic_DNA"/>
</dbReference>
<feature type="compositionally biased region" description="Basic and acidic residues" evidence="1">
    <location>
        <begin position="29"/>
        <end position="45"/>
    </location>
</feature>
<feature type="region of interest" description="Disordered" evidence="1">
    <location>
        <begin position="29"/>
        <end position="50"/>
    </location>
</feature>
<gene>
    <name evidence="2" type="ORF">NPIL_679711</name>
</gene>
<protein>
    <submittedName>
        <fullName evidence="2">Uncharacterized protein</fullName>
    </submittedName>
</protein>
<evidence type="ECO:0000256" key="1">
    <source>
        <dbReference type="SAM" id="MobiDB-lite"/>
    </source>
</evidence>
<name>A0A8X6PJJ9_NEPPI</name>
<evidence type="ECO:0000313" key="2">
    <source>
        <dbReference type="EMBL" id="GFT71849.1"/>
    </source>
</evidence>
<comment type="caution">
    <text evidence="2">The sequence shown here is derived from an EMBL/GenBank/DDBJ whole genome shotgun (WGS) entry which is preliminary data.</text>
</comment>
<accession>A0A8X6PJJ9</accession>
<keyword evidence="3" id="KW-1185">Reference proteome</keyword>
<sequence>MESMSETFFFHLTESVLYGDNFDHEKRENHWVSHQEKQQEKKKTESTAGNVYEEAQLFFAESYSRIESINNSDEEDTLSDDHGEEN</sequence>
<dbReference type="AlphaFoldDB" id="A0A8X6PJJ9"/>
<evidence type="ECO:0000313" key="3">
    <source>
        <dbReference type="Proteomes" id="UP000887013"/>
    </source>
</evidence>